<dbReference type="GO" id="GO:0005856">
    <property type="term" value="C:cytoskeleton"/>
    <property type="evidence" value="ECO:0007669"/>
    <property type="project" value="TreeGrafter"/>
</dbReference>
<organism evidence="3 4">
    <name type="scientific">Candida viswanathii</name>
    <dbReference type="NCBI Taxonomy" id="5486"/>
    <lineage>
        <taxon>Eukaryota</taxon>
        <taxon>Fungi</taxon>
        <taxon>Dikarya</taxon>
        <taxon>Ascomycota</taxon>
        <taxon>Saccharomycotina</taxon>
        <taxon>Pichiomycetes</taxon>
        <taxon>Debaryomycetaceae</taxon>
        <taxon>Candida/Lodderomyces clade</taxon>
        <taxon>Candida</taxon>
    </lineage>
</organism>
<dbReference type="EMBL" id="QLNQ01000023">
    <property type="protein sequence ID" value="RCK63850.1"/>
    <property type="molecule type" value="Genomic_DNA"/>
</dbReference>
<sequence length="295" mass="32400">MAPTSTSTQPSKTSSKGYEFGERGSHHIVLGGDGTHPYRRPTFTNPHLERKFILEHTAATFRIFARRGFAEGEAGHCSVRDPVQRDTFWINPLGVHFALIRAADLVHVDEQGNILPDGNQAPINAAGFAIHSSLHRARPDVNAACHTHSIHGRAYSAFGKPLEMINQDACIFYGDNQAVYLNFGGVALEKDEGKAIADATGGVARAVILQNHGLLTLGETIDEAAYLFTLMENTCRVQLLADAAESKEKPKLIIPDEEAEYSAFVTNDPDTLYASFQPDYVLEERLSNGDFKFEE</sequence>
<dbReference type="STRING" id="5486.A0A367YDV9"/>
<dbReference type="PANTHER" id="PTHR10672:SF25">
    <property type="entry name" value="MEIOTICALLY UP-REGULATED GENE 14 PROTEIN"/>
    <property type="match status" value="1"/>
</dbReference>
<dbReference type="GO" id="GO:0051015">
    <property type="term" value="F:actin filament binding"/>
    <property type="evidence" value="ECO:0007669"/>
    <property type="project" value="TreeGrafter"/>
</dbReference>
<evidence type="ECO:0000259" key="2">
    <source>
        <dbReference type="SMART" id="SM01007"/>
    </source>
</evidence>
<feature type="domain" description="Class II aldolase/adducin N-terminal" evidence="2">
    <location>
        <begin position="55"/>
        <end position="239"/>
    </location>
</feature>
<evidence type="ECO:0000313" key="3">
    <source>
        <dbReference type="EMBL" id="RCK63850.1"/>
    </source>
</evidence>
<protein>
    <submittedName>
        <fullName evidence="3">Meiotically up-regulated gene 14 protein</fullName>
    </submittedName>
</protein>
<dbReference type="Proteomes" id="UP000253472">
    <property type="component" value="Unassembled WGS sequence"/>
</dbReference>
<dbReference type="FunFam" id="3.40.225.10:FF:000009">
    <property type="entry name" value="Class II aldolase/adducin N-terminal"/>
    <property type="match status" value="1"/>
</dbReference>
<evidence type="ECO:0000256" key="1">
    <source>
        <dbReference type="SAM" id="MobiDB-lite"/>
    </source>
</evidence>
<dbReference type="SUPFAM" id="SSF53639">
    <property type="entry name" value="AraD/HMP-PK domain-like"/>
    <property type="match status" value="1"/>
</dbReference>
<accession>A0A367YDV9</accession>
<dbReference type="OrthoDB" id="3238794at2759"/>
<name>A0A367YDV9_9ASCO</name>
<gene>
    <name evidence="3" type="primary">mug14_2</name>
    <name evidence="3" type="ORF">Cantr_10549</name>
</gene>
<keyword evidence="4" id="KW-1185">Reference proteome</keyword>
<dbReference type="NCBIfam" id="NF004855">
    <property type="entry name" value="PRK06208.1"/>
    <property type="match status" value="1"/>
</dbReference>
<dbReference type="AlphaFoldDB" id="A0A367YDV9"/>
<feature type="region of interest" description="Disordered" evidence="1">
    <location>
        <begin position="1"/>
        <end position="20"/>
    </location>
</feature>
<dbReference type="SMART" id="SM01007">
    <property type="entry name" value="Aldolase_II"/>
    <property type="match status" value="1"/>
</dbReference>
<dbReference type="Pfam" id="PF00596">
    <property type="entry name" value="Aldolase_II"/>
    <property type="match status" value="1"/>
</dbReference>
<comment type="caution">
    <text evidence="3">The sequence shown here is derived from an EMBL/GenBank/DDBJ whole genome shotgun (WGS) entry which is preliminary data.</text>
</comment>
<dbReference type="Gene3D" id="3.40.225.10">
    <property type="entry name" value="Class II aldolase/adducin N-terminal domain"/>
    <property type="match status" value="1"/>
</dbReference>
<dbReference type="InterPro" id="IPR001303">
    <property type="entry name" value="Aldolase_II/adducin_N"/>
</dbReference>
<dbReference type="InterPro" id="IPR036409">
    <property type="entry name" value="Aldolase_II/adducin_N_sf"/>
</dbReference>
<reference evidence="3 4" key="1">
    <citation type="submission" date="2018-06" db="EMBL/GenBank/DDBJ databases">
        <title>Whole genome sequencing of Candida tropicalis (genome annotated by CSBL at Korea University).</title>
        <authorList>
            <person name="Ahn J."/>
        </authorList>
    </citation>
    <scope>NUCLEOTIDE SEQUENCE [LARGE SCALE GENOMIC DNA]</scope>
    <source>
        <strain evidence="3 4">ATCC 20962</strain>
    </source>
</reference>
<proteinExistence type="predicted"/>
<evidence type="ECO:0000313" key="4">
    <source>
        <dbReference type="Proteomes" id="UP000253472"/>
    </source>
</evidence>
<dbReference type="PANTHER" id="PTHR10672">
    <property type="entry name" value="ADDUCIN"/>
    <property type="match status" value="1"/>
</dbReference>
<dbReference type="InterPro" id="IPR051017">
    <property type="entry name" value="Aldolase-II_Adducin_sf"/>
</dbReference>
<feature type="compositionally biased region" description="Low complexity" evidence="1">
    <location>
        <begin position="1"/>
        <end position="16"/>
    </location>
</feature>